<dbReference type="GeneID" id="107378982"/>
<dbReference type="Pfam" id="PF00060">
    <property type="entry name" value="Lig_chan"/>
    <property type="match status" value="1"/>
</dbReference>
<comment type="function">
    <text evidence="21">Receptor for glutamate that functions as a ligand-gated ion channel in the central nervous system and plays an important role in excitatory synaptic transmission. L-glutamate acts as an excitatory neurotransmitter at many synapses in the central nervous system.</text>
</comment>
<comment type="subcellular location">
    <subcellularLocation>
        <location evidence="16 21">Postsynaptic cell membrane</location>
        <topology evidence="16 21">Multi-pass membrane protein</topology>
    </subcellularLocation>
</comment>
<dbReference type="CTD" id="2898"/>
<evidence type="ECO:0000256" key="6">
    <source>
        <dbReference type="ARBA" id="ARBA00022989"/>
    </source>
</evidence>
<keyword evidence="15 21" id="KW-0407">Ion channel</keyword>
<reference evidence="25" key="2">
    <citation type="submission" date="2020-03" db="EMBL/GenBank/DDBJ databases">
        <title>Intra-Species Differences in Population Size shape Life History and Genome Evolution.</title>
        <authorList>
            <person name="Willemsen D."/>
            <person name="Cui R."/>
            <person name="Valenzano D.R."/>
        </authorList>
    </citation>
    <scope>NUCLEOTIDE SEQUENCE</scope>
    <source>
        <strain evidence="25">GRZ</strain>
        <tissue evidence="25">Whole</tissue>
    </source>
</reference>
<feature type="disulfide bond" evidence="20">
    <location>
        <begin position="774"/>
        <end position="828"/>
    </location>
</feature>
<dbReference type="GO" id="GO:0045211">
    <property type="term" value="C:postsynaptic membrane"/>
    <property type="evidence" value="ECO:0007669"/>
    <property type="project" value="UniProtKB-SubCell"/>
</dbReference>
<feature type="region of interest" description="Disordered" evidence="22">
    <location>
        <begin position="911"/>
        <end position="948"/>
    </location>
</feature>
<dbReference type="SUPFAM" id="SSF53822">
    <property type="entry name" value="Periplasmic binding protein-like I"/>
    <property type="match status" value="1"/>
</dbReference>
<dbReference type="PANTHER" id="PTHR18966">
    <property type="entry name" value="IONOTROPIC GLUTAMATE RECEPTOR"/>
    <property type="match status" value="1"/>
</dbReference>
<keyword evidence="12" id="KW-0325">Glycoprotein</keyword>
<sequence>MFNTLVSSSVGSTGPEIRGSVQHNMKRIYLLLFNRSLRWSTRLLLMLHLLGSSHGMPHVLRFGGIFESIESGPSGAEELAFKFALNTINRNRTLLPNTTLTYDIQRVNIYDSFEASRKACDQLSLGVAAIFGPSHSSSANAVQSICNALGVPHIQTKWKHQVSDNRDIFYVSLYPDFSSLSRAILDLVHFFKWKTVTVVYDDSTGLIRLQELIKAPSRYNIRLKIRQLPAETKDSKPLLKEMKRGKEFHIIFDCGHEMAAGILKQALAMGMMTEYYHYIFTTLDLFALDVEPYRYSGVNMTGFRILNTENSQVASIIEKWSMERLQAPPKPDSGLLDGFMTTDAALMYDAVHVVAVAVQQSQQITVSSLQCNRHKPWRFGNRFMALIKEAHWDGLTGRISFNRTNGLRTDFDLDVISLKEEGLEKIGTWDPVSGLNMTDNQKEKMTNVSDSLSNRSLIVSTLLEEPYVMFKKSDTPLYGNDRFEGYCIDLLRELANILGFTYKVCLVEDGKYGAQDENTGQWNGMVKELMDHRADLAVAPLAITYVREKVIDFSKPFMTLGISILYRKPNGTNPGVFSFLNPLSPDIWMYILLAYLGVSCVLFVIARFSPYEWYNPHPCNPDLDLVENNFTLLNSFWFGVGALMQQGSELMPKALSTRIVGGIWWFFTLIIISSYTANLAAFLTVERMESPIDSADDLAKQTRIEYGVVEDGSTMTFFKKTKISTYDKMWEFMSSRRHSVMVKNIDEGIHRVLTSDYAFLMESTTIEFVTQRNCNLTQIGGLIDSKAYGVGTPMGSPYRDKITIAILQLQEEGKLHMMKEKWWRGNGCPEEESKEASALGVQNIGGIFIVLAAGLVLSVFVAVGEFLYKSKQNAQLEKAQWRQRDKKQVLLQHHGKRTEGFPQVPAAAQTQTPATCHGENRGSHQHAYLQRPKTARERDHGLKREPPSLSHLLSCTEGVCKDTRGQGVGKW</sequence>
<dbReference type="InterPro" id="IPR001508">
    <property type="entry name" value="Iono_Glu_rcpt_met"/>
</dbReference>
<evidence type="ECO:0000256" key="17">
    <source>
        <dbReference type="ARBA" id="ARBA00036634"/>
    </source>
</evidence>
<protein>
    <recommendedName>
        <fullName evidence="21">Glutamate receptor</fullName>
    </recommendedName>
</protein>
<evidence type="ECO:0000256" key="16">
    <source>
        <dbReference type="ARBA" id="ARBA00034104"/>
    </source>
</evidence>
<evidence type="ECO:0000313" key="26">
    <source>
        <dbReference type="Ensembl" id="ENSNFUP00015003067.1"/>
    </source>
</evidence>
<keyword evidence="11 21" id="KW-0675">Receptor</keyword>
<keyword evidence="7 21" id="KW-0770">Synapse</keyword>
<feature type="binding site" evidence="18">
    <location>
        <position position="547"/>
    </location>
    <ligand>
        <name>L-glutamate</name>
        <dbReference type="ChEBI" id="CHEBI:29985"/>
    </ligand>
</feature>
<dbReference type="GO" id="GO:0015276">
    <property type="term" value="F:ligand-gated monoatomic ion channel activity"/>
    <property type="evidence" value="ECO:0007669"/>
    <property type="project" value="InterPro"/>
</dbReference>
<keyword evidence="4 21" id="KW-0812">Transmembrane</keyword>
<evidence type="ECO:0000256" key="20">
    <source>
        <dbReference type="PIRSR" id="PIRSR601508-3"/>
    </source>
</evidence>
<dbReference type="GO" id="GO:0038023">
    <property type="term" value="F:signaling receptor activity"/>
    <property type="evidence" value="ECO:0007669"/>
    <property type="project" value="InterPro"/>
</dbReference>
<dbReference type="Proteomes" id="UP000822369">
    <property type="component" value="Chromosome 3"/>
</dbReference>
<keyword evidence="13 21" id="KW-0628">Postsynaptic cell membrane</keyword>
<dbReference type="EMBL" id="JAAVVJ010000003">
    <property type="protein sequence ID" value="KAF7226363.1"/>
    <property type="molecule type" value="Genomic_DNA"/>
</dbReference>
<feature type="binding site" evidence="18">
    <location>
        <position position="540"/>
    </location>
    <ligand>
        <name>L-glutamate</name>
        <dbReference type="ChEBI" id="CHEBI:29985"/>
    </ligand>
</feature>
<evidence type="ECO:0000256" key="18">
    <source>
        <dbReference type="PIRSR" id="PIRSR601508-1"/>
    </source>
</evidence>
<keyword evidence="3" id="KW-0597">Phosphoprotein</keyword>
<feature type="transmembrane region" description="Helical" evidence="21">
    <location>
        <begin position="663"/>
        <end position="685"/>
    </location>
</feature>
<keyword evidence="10 20" id="KW-1015">Disulfide bond</keyword>
<evidence type="ECO:0000256" key="19">
    <source>
        <dbReference type="PIRSR" id="PIRSR601508-2"/>
    </source>
</evidence>
<dbReference type="SMART" id="SM00918">
    <property type="entry name" value="Lig_chan-Glu_bd"/>
    <property type="match status" value="1"/>
</dbReference>
<evidence type="ECO:0000256" key="3">
    <source>
        <dbReference type="ARBA" id="ARBA00022553"/>
    </source>
</evidence>
<proteinExistence type="inferred from homology"/>
<dbReference type="AlphaFoldDB" id="A0A8C6KAY7"/>
<keyword evidence="9 21" id="KW-0472">Membrane</keyword>
<evidence type="ECO:0000313" key="25">
    <source>
        <dbReference type="EMBL" id="KAF7226362.1"/>
    </source>
</evidence>
<dbReference type="SMART" id="SM00079">
    <property type="entry name" value="PBPe"/>
    <property type="match status" value="1"/>
</dbReference>
<keyword evidence="27" id="KW-1185">Reference proteome</keyword>
<dbReference type="KEGG" id="nfu:107378982"/>
<dbReference type="FunFam" id="3.40.190.10:FF:000210">
    <property type="entry name" value="Glutamate receptor ionotropic, kainate 1"/>
    <property type="match status" value="1"/>
</dbReference>
<evidence type="ECO:0000256" key="14">
    <source>
        <dbReference type="ARBA" id="ARBA00023286"/>
    </source>
</evidence>
<accession>A0A8C6KAY7</accession>
<reference evidence="26" key="3">
    <citation type="submission" date="2025-05" db="UniProtKB">
        <authorList>
            <consortium name="Ensembl"/>
        </authorList>
    </citation>
    <scope>IDENTIFICATION</scope>
</reference>
<dbReference type="PRINTS" id="PR00177">
    <property type="entry name" value="NMDARECEPTOR"/>
</dbReference>
<feature type="binding site" evidence="18">
    <location>
        <position position="762"/>
    </location>
    <ligand>
        <name>L-glutamate</name>
        <dbReference type="ChEBI" id="CHEBI:29985"/>
    </ligand>
</feature>
<keyword evidence="14 21" id="KW-1071">Ligand-gated ion channel</keyword>
<dbReference type="OrthoDB" id="5984008at2759"/>
<evidence type="ECO:0000256" key="21">
    <source>
        <dbReference type="RuleBase" id="RU367118"/>
    </source>
</evidence>
<evidence type="ECO:0000256" key="4">
    <source>
        <dbReference type="ARBA" id="ARBA00022692"/>
    </source>
</evidence>
<evidence type="ECO:0000256" key="12">
    <source>
        <dbReference type="ARBA" id="ARBA00023180"/>
    </source>
</evidence>
<feature type="domain" description="Ionotropic glutamate receptor C-terminal" evidence="23">
    <location>
        <begin position="456"/>
        <end position="825"/>
    </location>
</feature>
<dbReference type="InterPro" id="IPR015683">
    <property type="entry name" value="Ionotropic_Glu_rcpt"/>
</dbReference>
<dbReference type="SUPFAM" id="SSF53850">
    <property type="entry name" value="Periplasmic binding protein-like II"/>
    <property type="match status" value="1"/>
</dbReference>
<dbReference type="RefSeq" id="XP_015804991.1">
    <property type="nucleotide sequence ID" value="XM_015949505.3"/>
</dbReference>
<evidence type="ECO:0000256" key="10">
    <source>
        <dbReference type="ARBA" id="ARBA00023157"/>
    </source>
</evidence>
<evidence type="ECO:0000259" key="24">
    <source>
        <dbReference type="SMART" id="SM00918"/>
    </source>
</evidence>
<feature type="binding site" evidence="18">
    <location>
        <position position="714"/>
    </location>
    <ligand>
        <name>L-glutamate</name>
        <dbReference type="ChEBI" id="CHEBI:29985"/>
    </ligand>
</feature>
<dbReference type="InterPro" id="IPR028082">
    <property type="entry name" value="Peripla_BP_I"/>
</dbReference>
<reference evidence="26" key="1">
    <citation type="submission" date="2014-08" db="EMBL/GenBank/DDBJ databases">
        <authorList>
            <person name="Senf B."/>
            <person name="Petzold A."/>
            <person name="Downie B.R."/>
            <person name="Koch P."/>
            <person name="Platzer M."/>
        </authorList>
    </citation>
    <scope>NUCLEOTIDE SEQUENCE [LARGE SCALE GENOMIC DNA]</scope>
    <source>
        <strain evidence="26">GRZ</strain>
    </source>
</reference>
<feature type="disulfide bond" evidence="20">
    <location>
        <begin position="120"/>
        <end position="371"/>
    </location>
</feature>
<dbReference type="Ensembl" id="ENSNFUT00015003257.1">
    <property type="protein sequence ID" value="ENSNFUP00015003067.1"/>
    <property type="gene ID" value="ENSNFUG00015000764.1"/>
</dbReference>
<feature type="transmembrane region" description="Helical" evidence="21">
    <location>
        <begin position="587"/>
        <end position="606"/>
    </location>
</feature>
<feature type="domain" description="Ionotropic glutamate receptor L-glutamate and glycine-binding" evidence="24">
    <location>
        <begin position="466"/>
        <end position="531"/>
    </location>
</feature>
<feature type="compositionally biased region" description="Basic and acidic residues" evidence="22">
    <location>
        <begin position="934"/>
        <end position="946"/>
    </location>
</feature>
<evidence type="ECO:0000256" key="8">
    <source>
        <dbReference type="ARBA" id="ARBA00023065"/>
    </source>
</evidence>
<evidence type="ECO:0000256" key="5">
    <source>
        <dbReference type="ARBA" id="ARBA00022729"/>
    </source>
</evidence>
<dbReference type="InterPro" id="IPR019594">
    <property type="entry name" value="Glu/Gly-bd"/>
</dbReference>
<feature type="site" description="Interaction with the cone snail toxin Con-ikot-ikot" evidence="19">
    <location>
        <position position="719"/>
    </location>
</feature>
<evidence type="ECO:0000256" key="9">
    <source>
        <dbReference type="ARBA" id="ARBA00023136"/>
    </source>
</evidence>
<comment type="catalytic activity">
    <reaction evidence="17">
        <text>Ca(2+)(in) = Ca(2+)(out)</text>
        <dbReference type="Rhea" id="RHEA:29671"/>
        <dbReference type="ChEBI" id="CHEBI:29108"/>
    </reaction>
</comment>
<keyword evidence="6 21" id="KW-1133">Transmembrane helix</keyword>
<dbReference type="CDD" id="cd06382">
    <property type="entry name" value="PBP1_iGluR_Kainate"/>
    <property type="match status" value="1"/>
</dbReference>
<dbReference type="Proteomes" id="UP000694548">
    <property type="component" value="Chromosome sgr05"/>
</dbReference>
<evidence type="ECO:0000256" key="2">
    <source>
        <dbReference type="ARBA" id="ARBA00022475"/>
    </source>
</evidence>
<evidence type="ECO:0000256" key="11">
    <source>
        <dbReference type="ARBA" id="ARBA00023170"/>
    </source>
</evidence>
<evidence type="ECO:0000256" key="1">
    <source>
        <dbReference type="ARBA" id="ARBA00022448"/>
    </source>
</evidence>
<comment type="similarity">
    <text evidence="21">Belongs to the glutamate-gated ion channel (TC 1.A.10.1) family.</text>
</comment>
<dbReference type="RefSeq" id="XP_015804992.1">
    <property type="nucleotide sequence ID" value="XM_015949506.3"/>
</dbReference>
<feature type="site" description="Crucial to convey clamshell closure to channel opening" evidence="19">
    <location>
        <position position="692"/>
    </location>
</feature>
<evidence type="ECO:0000259" key="23">
    <source>
        <dbReference type="SMART" id="SM00079"/>
    </source>
</evidence>
<evidence type="ECO:0000313" key="27">
    <source>
        <dbReference type="Proteomes" id="UP000694548"/>
    </source>
</evidence>
<keyword evidence="8 21" id="KW-0406">Ion transport</keyword>
<dbReference type="EMBL" id="JAAVVJ010000003">
    <property type="protein sequence ID" value="KAF7226362.1"/>
    <property type="molecule type" value="Genomic_DNA"/>
</dbReference>
<gene>
    <name evidence="26" type="primary">GRIK2</name>
    <name evidence="25" type="ORF">G4P62_005303</name>
</gene>
<dbReference type="Pfam" id="PF10613">
    <property type="entry name" value="Lig_chan-Glu_bd"/>
    <property type="match status" value="1"/>
</dbReference>
<dbReference type="FunFam" id="3.40.50.2300:FF:000010">
    <property type="entry name" value="Glutamate ionotropic receptor kainate type subunit 1"/>
    <property type="match status" value="1"/>
</dbReference>
<dbReference type="FunFam" id="1.10.287.70:FF:000010">
    <property type="entry name" value="Putative glutamate receptor ionotropic kainate 1"/>
    <property type="match status" value="1"/>
</dbReference>
<dbReference type="InterPro" id="IPR001320">
    <property type="entry name" value="Iontro_rcpt_C"/>
</dbReference>
<evidence type="ECO:0000256" key="15">
    <source>
        <dbReference type="ARBA" id="ARBA00023303"/>
    </source>
</evidence>
<dbReference type="Gene3D" id="1.10.287.70">
    <property type="match status" value="1"/>
</dbReference>
<keyword evidence="1 21" id="KW-0813">Transport</keyword>
<dbReference type="FunFam" id="3.40.190.10:FF:000240">
    <property type="entry name" value="Glutamate receptor ionotropic, kainate 2"/>
    <property type="match status" value="1"/>
</dbReference>
<name>A0A8C6KAY7_NOTFU</name>
<dbReference type="Gene3D" id="3.40.50.2300">
    <property type="match status" value="2"/>
</dbReference>
<evidence type="ECO:0000256" key="22">
    <source>
        <dbReference type="SAM" id="MobiDB-lite"/>
    </source>
</evidence>
<dbReference type="Pfam" id="PF01094">
    <property type="entry name" value="ANF_receptor"/>
    <property type="match status" value="1"/>
</dbReference>
<organism evidence="26 27">
    <name type="scientific">Nothobranchius furzeri</name>
    <name type="common">Turquoise killifish</name>
    <dbReference type="NCBI Taxonomy" id="105023"/>
    <lineage>
        <taxon>Eukaryota</taxon>
        <taxon>Metazoa</taxon>
        <taxon>Chordata</taxon>
        <taxon>Craniata</taxon>
        <taxon>Vertebrata</taxon>
        <taxon>Euteleostomi</taxon>
        <taxon>Actinopterygii</taxon>
        <taxon>Neopterygii</taxon>
        <taxon>Teleostei</taxon>
        <taxon>Neoteleostei</taxon>
        <taxon>Acanthomorphata</taxon>
        <taxon>Ovalentaria</taxon>
        <taxon>Atherinomorphae</taxon>
        <taxon>Cyprinodontiformes</taxon>
        <taxon>Nothobranchiidae</taxon>
        <taxon>Nothobranchius</taxon>
    </lineage>
</organism>
<feature type="transmembrane region" description="Helical" evidence="21">
    <location>
        <begin position="844"/>
        <end position="868"/>
    </location>
</feature>
<feature type="binding site" evidence="18">
    <location>
        <position position="713"/>
    </location>
    <ligand>
        <name>L-glutamate</name>
        <dbReference type="ChEBI" id="CHEBI:29985"/>
    </ligand>
</feature>
<keyword evidence="2 21" id="KW-1003">Cell membrane</keyword>
<dbReference type="GeneTree" id="ENSGT00940000155610"/>
<keyword evidence="5" id="KW-0732">Signal</keyword>
<evidence type="ECO:0000256" key="13">
    <source>
        <dbReference type="ARBA" id="ARBA00023257"/>
    </source>
</evidence>
<evidence type="ECO:0000256" key="7">
    <source>
        <dbReference type="ARBA" id="ARBA00023018"/>
    </source>
</evidence>
<dbReference type="Gene3D" id="3.40.190.10">
    <property type="entry name" value="Periplasmic binding protein-like II"/>
    <property type="match status" value="1"/>
</dbReference>
<dbReference type="InterPro" id="IPR001828">
    <property type="entry name" value="ANF_lig-bd_rcpt"/>
</dbReference>